<keyword evidence="2" id="KW-1185">Reference proteome</keyword>
<accession>A0ACC0K865</accession>
<evidence type="ECO:0000313" key="1">
    <source>
        <dbReference type="EMBL" id="KAI8432445.1"/>
    </source>
</evidence>
<dbReference type="EMBL" id="CM046107">
    <property type="protein sequence ID" value="KAI8432445.1"/>
    <property type="molecule type" value="Genomic_DNA"/>
</dbReference>
<dbReference type="Proteomes" id="UP001064048">
    <property type="component" value="Chromosome 7"/>
</dbReference>
<protein>
    <submittedName>
        <fullName evidence="1">Uncharacterized protein</fullName>
    </submittedName>
</protein>
<evidence type="ECO:0000313" key="2">
    <source>
        <dbReference type="Proteomes" id="UP001064048"/>
    </source>
</evidence>
<organism evidence="1 2">
    <name type="scientific">Choristoneura fumiferana</name>
    <name type="common">Spruce budworm moth</name>
    <name type="synonym">Archips fumiferana</name>
    <dbReference type="NCBI Taxonomy" id="7141"/>
    <lineage>
        <taxon>Eukaryota</taxon>
        <taxon>Metazoa</taxon>
        <taxon>Ecdysozoa</taxon>
        <taxon>Arthropoda</taxon>
        <taxon>Hexapoda</taxon>
        <taxon>Insecta</taxon>
        <taxon>Pterygota</taxon>
        <taxon>Neoptera</taxon>
        <taxon>Endopterygota</taxon>
        <taxon>Lepidoptera</taxon>
        <taxon>Glossata</taxon>
        <taxon>Ditrysia</taxon>
        <taxon>Tortricoidea</taxon>
        <taxon>Tortricidae</taxon>
        <taxon>Tortricinae</taxon>
        <taxon>Choristoneura</taxon>
    </lineage>
</organism>
<comment type="caution">
    <text evidence="1">The sequence shown here is derived from an EMBL/GenBank/DDBJ whole genome shotgun (WGS) entry which is preliminary data.</text>
</comment>
<sequence length="271" mass="29126">MMPAPNIGTDINLELAGLGLAGIGTAWLVFVEAGHLAIAAIVVGAVAILMAFFGCCGAIVESKTMLVIYSVLLIILMNLKTALATVLYMATETLVAAINDTLKTLFANSAPSFHEIEKSLVLVIFGLCLADHVGNKYKGHAMLWIIRRSIVRRQRLRDPRLPAVCCSVEEDMLLCGARDAFEGCADIISTRLQVLADVADVTLFYAIGVEAFGLIASLYLLRTSDRPQLGGSYSVLVTNNLDSRAHVEMEQMQLVTSQPGQTVCAPCEIPV</sequence>
<proteinExistence type="predicted"/>
<reference evidence="1 2" key="1">
    <citation type="journal article" date="2022" name="Genome Biol. Evol.">
        <title>The Spruce Budworm Genome: Reconstructing the Evolutionary History of Antifreeze Proteins.</title>
        <authorList>
            <person name="Beliveau C."/>
            <person name="Gagne P."/>
            <person name="Picq S."/>
            <person name="Vernygora O."/>
            <person name="Keeling C.I."/>
            <person name="Pinkney K."/>
            <person name="Doucet D."/>
            <person name="Wen F."/>
            <person name="Johnston J.S."/>
            <person name="Maaroufi H."/>
            <person name="Boyle B."/>
            <person name="Laroche J."/>
            <person name="Dewar K."/>
            <person name="Juretic N."/>
            <person name="Blackburn G."/>
            <person name="Nisole A."/>
            <person name="Brunet B."/>
            <person name="Brandao M."/>
            <person name="Lumley L."/>
            <person name="Duan J."/>
            <person name="Quan G."/>
            <person name="Lucarotti C.J."/>
            <person name="Roe A.D."/>
            <person name="Sperling F.A.H."/>
            <person name="Levesque R.C."/>
            <person name="Cusson M."/>
        </authorList>
    </citation>
    <scope>NUCLEOTIDE SEQUENCE [LARGE SCALE GENOMIC DNA]</scope>
    <source>
        <strain evidence="1">Glfc:IPQL:Cfum</strain>
    </source>
</reference>
<gene>
    <name evidence="1" type="ORF">MSG28_004837</name>
</gene>
<name>A0ACC0K865_CHOFU</name>